<dbReference type="GO" id="GO:0005634">
    <property type="term" value="C:nucleus"/>
    <property type="evidence" value="ECO:0007669"/>
    <property type="project" value="UniProtKB-SubCell"/>
</dbReference>
<dbReference type="FunFam" id="3.30.730.10:FF:000001">
    <property type="entry name" value="Ethylene-responsive transcription factor 2"/>
    <property type="match status" value="1"/>
</dbReference>
<proteinExistence type="predicted"/>
<dbReference type="GO" id="GO:0003677">
    <property type="term" value="F:DNA binding"/>
    <property type="evidence" value="ECO:0007669"/>
    <property type="project" value="UniProtKB-KW"/>
</dbReference>
<feature type="region of interest" description="Disordered" evidence="6">
    <location>
        <begin position="84"/>
        <end position="118"/>
    </location>
</feature>
<dbReference type="InterPro" id="IPR036955">
    <property type="entry name" value="AP2/ERF_dom_sf"/>
</dbReference>
<evidence type="ECO:0000256" key="2">
    <source>
        <dbReference type="ARBA" id="ARBA00023015"/>
    </source>
</evidence>
<reference evidence="8" key="1">
    <citation type="journal article" date="2023" name="Nat. Commun.">
        <title>Diploid and tetraploid genomes of Acorus and the evolution of monocots.</title>
        <authorList>
            <person name="Ma L."/>
            <person name="Liu K.W."/>
            <person name="Li Z."/>
            <person name="Hsiao Y.Y."/>
            <person name="Qi Y."/>
            <person name="Fu T."/>
            <person name="Tang G.D."/>
            <person name="Zhang D."/>
            <person name="Sun W.H."/>
            <person name="Liu D.K."/>
            <person name="Li Y."/>
            <person name="Chen G.Z."/>
            <person name="Liu X.D."/>
            <person name="Liao X.Y."/>
            <person name="Jiang Y.T."/>
            <person name="Yu X."/>
            <person name="Hao Y."/>
            <person name="Huang J."/>
            <person name="Zhao X.W."/>
            <person name="Ke S."/>
            <person name="Chen Y.Y."/>
            <person name="Wu W.L."/>
            <person name="Hsu J.L."/>
            <person name="Lin Y.F."/>
            <person name="Huang M.D."/>
            <person name="Li C.Y."/>
            <person name="Huang L."/>
            <person name="Wang Z.W."/>
            <person name="Zhao X."/>
            <person name="Zhong W.Y."/>
            <person name="Peng D.H."/>
            <person name="Ahmad S."/>
            <person name="Lan S."/>
            <person name="Zhang J.S."/>
            <person name="Tsai W.C."/>
            <person name="Van de Peer Y."/>
            <person name="Liu Z.J."/>
        </authorList>
    </citation>
    <scope>NUCLEOTIDE SEQUENCE</scope>
    <source>
        <strain evidence="8">CP</strain>
    </source>
</reference>
<accession>A0AAV9FKL3</accession>
<dbReference type="SMART" id="SM00380">
    <property type="entry name" value="AP2"/>
    <property type="match status" value="1"/>
</dbReference>
<keyword evidence="4" id="KW-0804">Transcription</keyword>
<comment type="caution">
    <text evidence="8">The sequence shown here is derived from an EMBL/GenBank/DDBJ whole genome shotgun (WGS) entry which is preliminary data.</text>
</comment>
<dbReference type="InterPro" id="IPR016177">
    <property type="entry name" value="DNA-bd_dom_sf"/>
</dbReference>
<dbReference type="Proteomes" id="UP001180020">
    <property type="component" value="Unassembled WGS sequence"/>
</dbReference>
<keyword evidence="5" id="KW-0539">Nucleus</keyword>
<dbReference type="PANTHER" id="PTHR31194:SF140">
    <property type="entry name" value="ETHYLENE-RESPONSIVE TRANSCRIPTION FACTOR CRF2"/>
    <property type="match status" value="1"/>
</dbReference>
<dbReference type="EMBL" id="JAUJYO010000001">
    <property type="protein sequence ID" value="KAK1325395.1"/>
    <property type="molecule type" value="Genomic_DNA"/>
</dbReference>
<evidence type="ECO:0000256" key="5">
    <source>
        <dbReference type="ARBA" id="ARBA00023242"/>
    </source>
</evidence>
<dbReference type="AlphaFoldDB" id="A0AAV9FKL3"/>
<dbReference type="InterPro" id="IPR001471">
    <property type="entry name" value="AP2/ERF_dom"/>
</dbReference>
<sequence>MERSIFPTVKFSEHRNVTAKYVRPPVRRTKTTTSAGAGGGPKVIRISVIDADATDSSSDDEPDPLPRRRVRRYVDEISFSGDSCDTVPWKPRPSRKKASSSIGPPPPPAKAGKKFRGVRQRPWGKWAAEIRDPARRVRVWLGTYDTAEEAAKVYDSAAIQLRGPDAMTNFSTAAPPSPPPPPTPTFFATISSDYDSAEERSLPSPTSVLRFSPENEQQQQQRRQDSIKEEERSTAVIAKQESFAKLLPFDPPLFDDFLEDGLFDCGSFGFPNDFGNLCDEIGEAPIFGDFATTSWKDDDFFQEIGGEFFSADSLLAI</sequence>
<evidence type="ECO:0000259" key="7">
    <source>
        <dbReference type="PROSITE" id="PS51032"/>
    </source>
</evidence>
<name>A0AAV9FKL3_ACOCL</name>
<gene>
    <name evidence="8" type="primary">CRF2</name>
    <name evidence="8" type="ORF">QJS10_CPA01g02201</name>
</gene>
<feature type="compositionally biased region" description="Low complexity" evidence="6">
    <location>
        <begin position="46"/>
        <end position="56"/>
    </location>
</feature>
<evidence type="ECO:0000256" key="4">
    <source>
        <dbReference type="ARBA" id="ARBA00023163"/>
    </source>
</evidence>
<evidence type="ECO:0000256" key="3">
    <source>
        <dbReference type="ARBA" id="ARBA00023125"/>
    </source>
</evidence>
<feature type="compositionally biased region" description="Basic and acidic residues" evidence="6">
    <location>
        <begin position="222"/>
        <end position="232"/>
    </location>
</feature>
<feature type="region of interest" description="Disordered" evidence="6">
    <location>
        <begin position="27"/>
        <end position="69"/>
    </location>
</feature>
<keyword evidence="3" id="KW-0238">DNA-binding</keyword>
<dbReference type="InterPro" id="IPR050913">
    <property type="entry name" value="AP2/ERF_ERF"/>
</dbReference>
<feature type="domain" description="AP2/ERF" evidence="7">
    <location>
        <begin position="114"/>
        <end position="171"/>
    </location>
</feature>
<evidence type="ECO:0000256" key="1">
    <source>
        <dbReference type="ARBA" id="ARBA00004123"/>
    </source>
</evidence>
<evidence type="ECO:0000313" key="9">
    <source>
        <dbReference type="Proteomes" id="UP001180020"/>
    </source>
</evidence>
<comment type="subcellular location">
    <subcellularLocation>
        <location evidence="1">Nucleus</location>
    </subcellularLocation>
</comment>
<reference evidence="8" key="2">
    <citation type="submission" date="2023-06" db="EMBL/GenBank/DDBJ databases">
        <authorList>
            <person name="Ma L."/>
            <person name="Liu K.-W."/>
            <person name="Li Z."/>
            <person name="Hsiao Y.-Y."/>
            <person name="Qi Y."/>
            <person name="Fu T."/>
            <person name="Tang G."/>
            <person name="Zhang D."/>
            <person name="Sun W.-H."/>
            <person name="Liu D.-K."/>
            <person name="Li Y."/>
            <person name="Chen G.-Z."/>
            <person name="Liu X.-D."/>
            <person name="Liao X.-Y."/>
            <person name="Jiang Y.-T."/>
            <person name="Yu X."/>
            <person name="Hao Y."/>
            <person name="Huang J."/>
            <person name="Zhao X.-W."/>
            <person name="Ke S."/>
            <person name="Chen Y.-Y."/>
            <person name="Wu W.-L."/>
            <person name="Hsu J.-L."/>
            <person name="Lin Y.-F."/>
            <person name="Huang M.-D."/>
            <person name="Li C.-Y."/>
            <person name="Huang L."/>
            <person name="Wang Z.-W."/>
            <person name="Zhao X."/>
            <person name="Zhong W.-Y."/>
            <person name="Peng D.-H."/>
            <person name="Ahmad S."/>
            <person name="Lan S."/>
            <person name="Zhang J.-S."/>
            <person name="Tsai W.-C."/>
            <person name="Van De Peer Y."/>
            <person name="Liu Z.-J."/>
        </authorList>
    </citation>
    <scope>NUCLEOTIDE SEQUENCE</scope>
    <source>
        <strain evidence="8">CP</strain>
        <tissue evidence="8">Leaves</tissue>
    </source>
</reference>
<dbReference type="PANTHER" id="PTHR31194">
    <property type="entry name" value="SHN SHINE , DNA BINDING / TRANSCRIPTION FACTOR"/>
    <property type="match status" value="1"/>
</dbReference>
<dbReference type="Gene3D" id="3.30.730.10">
    <property type="entry name" value="AP2/ERF domain"/>
    <property type="match status" value="1"/>
</dbReference>
<feature type="region of interest" description="Disordered" evidence="6">
    <location>
        <begin position="197"/>
        <end position="232"/>
    </location>
</feature>
<protein>
    <submittedName>
        <fullName evidence="8">Ethylene-responsive transcription factor CRF2</fullName>
    </submittedName>
</protein>
<dbReference type="PROSITE" id="PS51032">
    <property type="entry name" value="AP2_ERF"/>
    <property type="match status" value="1"/>
</dbReference>
<dbReference type="CDD" id="cd00018">
    <property type="entry name" value="AP2"/>
    <property type="match status" value="1"/>
</dbReference>
<evidence type="ECO:0000313" key="8">
    <source>
        <dbReference type="EMBL" id="KAK1325395.1"/>
    </source>
</evidence>
<dbReference type="PRINTS" id="PR00367">
    <property type="entry name" value="ETHRSPELEMNT"/>
</dbReference>
<dbReference type="Pfam" id="PF00847">
    <property type="entry name" value="AP2"/>
    <property type="match status" value="1"/>
</dbReference>
<evidence type="ECO:0000256" key="6">
    <source>
        <dbReference type="SAM" id="MobiDB-lite"/>
    </source>
</evidence>
<keyword evidence="2" id="KW-0805">Transcription regulation</keyword>
<dbReference type="GO" id="GO:0003700">
    <property type="term" value="F:DNA-binding transcription factor activity"/>
    <property type="evidence" value="ECO:0007669"/>
    <property type="project" value="InterPro"/>
</dbReference>
<dbReference type="SUPFAM" id="SSF54171">
    <property type="entry name" value="DNA-binding domain"/>
    <property type="match status" value="1"/>
</dbReference>
<organism evidence="8 9">
    <name type="scientific">Acorus calamus</name>
    <name type="common">Sweet flag</name>
    <dbReference type="NCBI Taxonomy" id="4465"/>
    <lineage>
        <taxon>Eukaryota</taxon>
        <taxon>Viridiplantae</taxon>
        <taxon>Streptophyta</taxon>
        <taxon>Embryophyta</taxon>
        <taxon>Tracheophyta</taxon>
        <taxon>Spermatophyta</taxon>
        <taxon>Magnoliopsida</taxon>
        <taxon>Liliopsida</taxon>
        <taxon>Acoraceae</taxon>
        <taxon>Acorus</taxon>
    </lineage>
</organism>
<keyword evidence="9" id="KW-1185">Reference proteome</keyword>